<dbReference type="EMBL" id="NCKU01005771">
    <property type="protein sequence ID" value="RWS04181.1"/>
    <property type="molecule type" value="Genomic_DNA"/>
</dbReference>
<sequence>IRPFLKSGDLKEADLQLLCKIITQIEFDFSKCDNQEEITRKTENENHTIKIILDLRNLINHDASKDVQINLERLKGDIEKIIEFLVDLVPEESIQYRSDRENTDEEIKERKRSKMYLEISEFLKSQATSTEDILKIPAILINGEKILRENSDEGVLRRESVFVSQVYEGLNFLQENNCELALQVFDYIQRSPLFNNFHHNFYTNASMIQLNVDKIFLGIFVFDYVRNGEELFISLNIPPVEREKNEEKLTFEDIQKKNRLEFFYALAILNACIYSKQKERIAEDMEWRTNVNEFKKNAIEKAELAVKYNLQLKYISSFEKIKRITGISQNLSMRTQNYNLKQNWWFKTEVKWVTNTKWECLRDPNSALFKNHLKKLENIILRRNISNVLLYLENTKNDVDLMRKYLKIVSRLKRLSKFGLKKEIYFVCLKASIWLLNTLAHYKKNESIICEISNVKESAKSNAEFVLIMKKCNWFADPTIGISSIDWFTYMCISVSDYNFESAVNMCTEIFFSKKSRYLRSQFLYSLSLLYYKWWKRSKNTEKVKQLETKAVEIGLCAVDLDTKKCHSDHYSHEIFKFYSLGRAVLFLSLLINDCALSETKKRVLYFKRSKCYFQSWKERLGTKRENEFRTKALNDAEIALDLKRKICIESNESEIYFDLFTKMSESNLLINWETNMRLKFNEYFNLKITMEKEDGSREISDHLKAEYMDKIENEIQSATNCSDNTLWRHLLKEYLEFALKLKKYKKAIDFFSRVINEETITYLKVSAYVYRSKCFYEMWIMSEQCENRNELLHDAIDDATNAIKLKPSQEIVKNFAELCLKSKQYNEAIQTFTELCDDSYLKIECIYYRSKFYSYQCENKQNCKNDGEKAIMNSLMAQALDDAKQAVVLHVKNNDCIYRYPKNRFCDLYSELVFKTEQFKEAVEFFSKFIDDEDIDVFSIRIMYFHRSKCFYELCKQSKTKESANTYLENAIKDAVVALELESDDKIISCELHEHFVEMCVKANDIKSAIEEFDYLIRSVPITSHIAEYFHFRSKLNINWFENNFNCEKQSENELKIDFEVEAMNDAENSLKFYFLNENFTFKCVTNRYFHHYLNLIFKVKAFKRAIEFYSQFINAKEVDAYSKTIAYINRSMCFYELYERHIKEEDERNLVLEYKEKAINDAIIATELCQKYQICENFNDYLKKISILK</sequence>
<protein>
    <submittedName>
        <fullName evidence="1">Uncharacterized protein</fullName>
    </submittedName>
</protein>
<dbReference type="Gene3D" id="1.25.40.10">
    <property type="entry name" value="Tetratricopeptide repeat domain"/>
    <property type="match status" value="1"/>
</dbReference>
<gene>
    <name evidence="1" type="ORF">B4U79_16438</name>
</gene>
<evidence type="ECO:0000313" key="1">
    <source>
        <dbReference type="EMBL" id="RWS04181.1"/>
    </source>
</evidence>
<comment type="caution">
    <text evidence="1">The sequence shown here is derived from an EMBL/GenBank/DDBJ whole genome shotgun (WGS) entry which is preliminary data.</text>
</comment>
<evidence type="ECO:0000313" key="2">
    <source>
        <dbReference type="Proteomes" id="UP000285301"/>
    </source>
</evidence>
<dbReference type="Proteomes" id="UP000285301">
    <property type="component" value="Unassembled WGS sequence"/>
</dbReference>
<reference evidence="1 2" key="1">
    <citation type="journal article" date="2018" name="Gigascience">
        <title>Genomes of trombidid mites reveal novel predicted allergens and laterally-transferred genes associated with secondary metabolism.</title>
        <authorList>
            <person name="Dong X."/>
            <person name="Chaisiri K."/>
            <person name="Xia D."/>
            <person name="Armstrong S.D."/>
            <person name="Fang Y."/>
            <person name="Donnelly M.J."/>
            <person name="Kadowaki T."/>
            <person name="McGarry J.W."/>
            <person name="Darby A.C."/>
            <person name="Makepeace B.L."/>
        </authorList>
    </citation>
    <scope>NUCLEOTIDE SEQUENCE [LARGE SCALE GENOMIC DNA]</scope>
    <source>
        <strain evidence="1">UoL-WK</strain>
    </source>
</reference>
<feature type="non-terminal residue" evidence="1">
    <location>
        <position position="1"/>
    </location>
</feature>
<accession>A0A443QMD8</accession>
<organism evidence="1 2">
    <name type="scientific">Dinothrombium tinctorium</name>
    <dbReference type="NCBI Taxonomy" id="1965070"/>
    <lineage>
        <taxon>Eukaryota</taxon>
        <taxon>Metazoa</taxon>
        <taxon>Ecdysozoa</taxon>
        <taxon>Arthropoda</taxon>
        <taxon>Chelicerata</taxon>
        <taxon>Arachnida</taxon>
        <taxon>Acari</taxon>
        <taxon>Acariformes</taxon>
        <taxon>Trombidiformes</taxon>
        <taxon>Prostigmata</taxon>
        <taxon>Anystina</taxon>
        <taxon>Parasitengona</taxon>
        <taxon>Trombidioidea</taxon>
        <taxon>Trombidiidae</taxon>
        <taxon>Dinothrombium</taxon>
    </lineage>
</organism>
<keyword evidence="2" id="KW-1185">Reference proteome</keyword>
<proteinExistence type="predicted"/>
<dbReference type="SUPFAM" id="SSF48452">
    <property type="entry name" value="TPR-like"/>
    <property type="match status" value="1"/>
</dbReference>
<dbReference type="InterPro" id="IPR011990">
    <property type="entry name" value="TPR-like_helical_dom_sf"/>
</dbReference>
<name>A0A443QMD8_9ACAR</name>
<dbReference type="AlphaFoldDB" id="A0A443QMD8"/>